<feature type="region of interest" description="Disordered" evidence="5">
    <location>
        <begin position="1"/>
        <end position="21"/>
    </location>
</feature>
<proteinExistence type="predicted"/>
<dbReference type="SUPFAM" id="SSF88946">
    <property type="entry name" value="Sigma2 domain of RNA polymerase sigma factors"/>
    <property type="match status" value="1"/>
</dbReference>
<dbReference type="PANTHER" id="PTHR30385:SF4">
    <property type="entry name" value="RNA POLYMERASE SIGMA-E FACTOR"/>
    <property type="match status" value="1"/>
</dbReference>
<keyword evidence="4" id="KW-0804">Transcription</keyword>
<keyword evidence="3" id="KW-0238">DNA-binding</keyword>
<dbReference type="NCBIfam" id="TIGR02937">
    <property type="entry name" value="sigma70-ECF"/>
    <property type="match status" value="1"/>
</dbReference>
<dbReference type="Pfam" id="PF04539">
    <property type="entry name" value="Sigma70_r3"/>
    <property type="match status" value="1"/>
</dbReference>
<dbReference type="Pfam" id="PF04542">
    <property type="entry name" value="Sigma70_r2"/>
    <property type="match status" value="1"/>
</dbReference>
<reference evidence="9 10" key="1">
    <citation type="submission" date="2023-07" db="EMBL/GenBank/DDBJ databases">
        <title>Sequencing the genomes of 1000 actinobacteria strains.</title>
        <authorList>
            <person name="Klenk H.-P."/>
        </authorList>
    </citation>
    <scope>NUCLEOTIDE SEQUENCE [LARGE SCALE GENOMIC DNA]</scope>
    <source>
        <strain evidence="9 10">DSM 44710</strain>
    </source>
</reference>
<comment type="caution">
    <text evidence="9">The sequence shown here is derived from an EMBL/GenBank/DDBJ whole genome shotgun (WGS) entry which is preliminary data.</text>
</comment>
<evidence type="ECO:0000313" key="10">
    <source>
        <dbReference type="Proteomes" id="UP001240984"/>
    </source>
</evidence>
<dbReference type="Gene3D" id="1.10.10.10">
    <property type="entry name" value="Winged helix-like DNA-binding domain superfamily/Winged helix DNA-binding domain"/>
    <property type="match status" value="2"/>
</dbReference>
<evidence type="ECO:0000256" key="3">
    <source>
        <dbReference type="ARBA" id="ARBA00023125"/>
    </source>
</evidence>
<dbReference type="RefSeq" id="WP_306828579.1">
    <property type="nucleotide sequence ID" value="NZ_JAUSRA010000001.1"/>
</dbReference>
<dbReference type="InterPro" id="IPR036388">
    <property type="entry name" value="WH-like_DNA-bd_sf"/>
</dbReference>
<evidence type="ECO:0000259" key="7">
    <source>
        <dbReference type="Pfam" id="PF04542"/>
    </source>
</evidence>
<evidence type="ECO:0000256" key="5">
    <source>
        <dbReference type="SAM" id="MobiDB-lite"/>
    </source>
</evidence>
<keyword evidence="10" id="KW-1185">Reference proteome</keyword>
<accession>A0ABT9MQ16</accession>
<organism evidence="9 10">
    <name type="scientific">Catenuloplanes nepalensis</name>
    <dbReference type="NCBI Taxonomy" id="587533"/>
    <lineage>
        <taxon>Bacteria</taxon>
        <taxon>Bacillati</taxon>
        <taxon>Actinomycetota</taxon>
        <taxon>Actinomycetes</taxon>
        <taxon>Micromonosporales</taxon>
        <taxon>Micromonosporaceae</taxon>
        <taxon>Catenuloplanes</taxon>
    </lineage>
</organism>
<dbReference type="InterPro" id="IPR007627">
    <property type="entry name" value="RNA_pol_sigma70_r2"/>
</dbReference>
<dbReference type="InterPro" id="IPR007630">
    <property type="entry name" value="RNA_pol_sigma70_r4"/>
</dbReference>
<dbReference type="SUPFAM" id="SSF88659">
    <property type="entry name" value="Sigma3 and sigma4 domains of RNA polymerase sigma factors"/>
    <property type="match status" value="2"/>
</dbReference>
<feature type="domain" description="RNA polymerase sigma-70 region 4" evidence="8">
    <location>
        <begin position="218"/>
        <end position="266"/>
    </location>
</feature>
<dbReference type="PRINTS" id="PR00046">
    <property type="entry name" value="SIGMA70FCT"/>
</dbReference>
<dbReference type="InterPro" id="IPR000943">
    <property type="entry name" value="RNA_pol_sigma70"/>
</dbReference>
<dbReference type="EMBL" id="JAUSRA010000001">
    <property type="protein sequence ID" value="MDP9793524.1"/>
    <property type="molecule type" value="Genomic_DNA"/>
</dbReference>
<evidence type="ECO:0000259" key="6">
    <source>
        <dbReference type="Pfam" id="PF04539"/>
    </source>
</evidence>
<name>A0ABT9MQ16_9ACTN</name>
<dbReference type="Gene3D" id="1.20.120.1810">
    <property type="match status" value="1"/>
</dbReference>
<dbReference type="InterPro" id="IPR014284">
    <property type="entry name" value="RNA_pol_sigma-70_dom"/>
</dbReference>
<gene>
    <name evidence="9" type="ORF">J2S43_002036</name>
</gene>
<keyword evidence="2" id="KW-0731">Sigma factor</keyword>
<dbReference type="InterPro" id="IPR007624">
    <property type="entry name" value="RNA_pol_sigma70_r3"/>
</dbReference>
<sequence length="275" mass="29951">MTLTIAPGATEQEATERDTLTDARTADAASELIVALAAMPASHPGRAALRDRAIEAWLPLARHLAKRYSGRGELTDDLVQTATVGLIKAVDRFDASRGVDFAGYAIPTIVGEVKRHFRDRTWSIRVPRRLQEMRLAISEANNTLTHRLGRSPQVADIATYLGLTEEEVLEGLEGARAYSATSLSTPIGPDGGTELGDTISDEGNDYDEVDLRASIGPALAMLDAREQRIITLRFYGNLTQSQIADQLGISQMHVSRLLTRALTKLRGHMDVDAFS</sequence>
<evidence type="ECO:0000256" key="2">
    <source>
        <dbReference type="ARBA" id="ARBA00023082"/>
    </source>
</evidence>
<dbReference type="Pfam" id="PF04545">
    <property type="entry name" value="Sigma70_r4"/>
    <property type="match status" value="1"/>
</dbReference>
<evidence type="ECO:0000256" key="4">
    <source>
        <dbReference type="ARBA" id="ARBA00023163"/>
    </source>
</evidence>
<protein>
    <submittedName>
        <fullName evidence="9">RNA polymerase sigma-B factor</fullName>
    </submittedName>
</protein>
<evidence type="ECO:0000256" key="1">
    <source>
        <dbReference type="ARBA" id="ARBA00023015"/>
    </source>
</evidence>
<keyword evidence="1" id="KW-0805">Transcription regulation</keyword>
<dbReference type="InterPro" id="IPR013324">
    <property type="entry name" value="RNA_pol_sigma_r3/r4-like"/>
</dbReference>
<dbReference type="PANTHER" id="PTHR30385">
    <property type="entry name" value="SIGMA FACTOR F FLAGELLAR"/>
    <property type="match status" value="1"/>
</dbReference>
<dbReference type="Proteomes" id="UP001240984">
    <property type="component" value="Unassembled WGS sequence"/>
</dbReference>
<evidence type="ECO:0000313" key="9">
    <source>
        <dbReference type="EMBL" id="MDP9793524.1"/>
    </source>
</evidence>
<dbReference type="NCBIfam" id="TIGR02980">
    <property type="entry name" value="SigBFG"/>
    <property type="match status" value="1"/>
</dbReference>
<evidence type="ECO:0000259" key="8">
    <source>
        <dbReference type="Pfam" id="PF04545"/>
    </source>
</evidence>
<feature type="domain" description="RNA polymerase sigma-70 region 2" evidence="7">
    <location>
        <begin position="54"/>
        <end position="122"/>
    </location>
</feature>
<feature type="domain" description="RNA polymerase sigma-70 region 3" evidence="6">
    <location>
        <begin position="136"/>
        <end position="204"/>
    </location>
</feature>
<dbReference type="InterPro" id="IPR013325">
    <property type="entry name" value="RNA_pol_sigma_r2"/>
</dbReference>
<dbReference type="InterPro" id="IPR014322">
    <property type="entry name" value="RNA_pol_sigma-B/F/G"/>
</dbReference>
<dbReference type="CDD" id="cd06171">
    <property type="entry name" value="Sigma70_r4"/>
    <property type="match status" value="1"/>
</dbReference>